<accession>A0A7V5MIN4</accession>
<dbReference type="InterPro" id="IPR005754">
    <property type="entry name" value="Sortase"/>
</dbReference>
<dbReference type="AlphaFoldDB" id="A0A7V5MIN4"/>
<evidence type="ECO:0000256" key="1">
    <source>
        <dbReference type="ARBA" id="ARBA00022801"/>
    </source>
</evidence>
<proteinExistence type="predicted"/>
<dbReference type="Gene3D" id="2.40.260.10">
    <property type="entry name" value="Sortase"/>
    <property type="match status" value="1"/>
</dbReference>
<dbReference type="SUPFAM" id="SSF63817">
    <property type="entry name" value="Sortase"/>
    <property type="match status" value="1"/>
</dbReference>
<organism evidence="2">
    <name type="scientific">candidate division WWE3 bacterium</name>
    <dbReference type="NCBI Taxonomy" id="2053526"/>
    <lineage>
        <taxon>Bacteria</taxon>
        <taxon>Katanobacteria</taxon>
    </lineage>
</organism>
<dbReference type="Proteomes" id="UP000886106">
    <property type="component" value="Unassembled WGS sequence"/>
</dbReference>
<feature type="non-terminal residue" evidence="2">
    <location>
        <position position="198"/>
    </location>
</feature>
<sequence length="198" mass="22502">MMNKYIYLSLKAFLVACFIFLWLFNSTPKAKAPVITVVDPLILPTEFTHFKNRSFRKALNKMYFAPSAIYIPSIKVKASIEFLGVDKSGVMEAPKNFFNVGWLKYSSKNGQTGNLVISGHYDTTTGAPAIFYNLNKLKPNDIILIYSKTKSNRILTKKYKITKKYLADPKNPLDVRKAFEKTDNPTITLITCNGIWNP</sequence>
<dbReference type="CDD" id="cd05829">
    <property type="entry name" value="Sortase_F"/>
    <property type="match status" value="1"/>
</dbReference>
<dbReference type="InterPro" id="IPR023365">
    <property type="entry name" value="Sortase_dom-sf"/>
</dbReference>
<protein>
    <submittedName>
        <fullName evidence="2">Class F sortase</fullName>
    </submittedName>
</protein>
<comment type="caution">
    <text evidence="2">The sequence shown here is derived from an EMBL/GenBank/DDBJ whole genome shotgun (WGS) entry which is preliminary data.</text>
</comment>
<gene>
    <name evidence="2" type="ORF">ENJ78_01010</name>
</gene>
<reference evidence="2" key="1">
    <citation type="journal article" date="2020" name="mSystems">
        <title>Genome- and Community-Level Interaction Insights into Carbon Utilization and Element Cycling Functions of Hydrothermarchaeota in Hydrothermal Sediment.</title>
        <authorList>
            <person name="Zhou Z."/>
            <person name="Liu Y."/>
            <person name="Xu W."/>
            <person name="Pan J."/>
            <person name="Luo Z.H."/>
            <person name="Li M."/>
        </authorList>
    </citation>
    <scope>NUCLEOTIDE SEQUENCE [LARGE SCALE GENOMIC DNA]</scope>
    <source>
        <strain evidence="2">HyVt-517</strain>
    </source>
</reference>
<dbReference type="Pfam" id="PF04203">
    <property type="entry name" value="Sortase"/>
    <property type="match status" value="1"/>
</dbReference>
<evidence type="ECO:0000313" key="2">
    <source>
        <dbReference type="EMBL" id="HHH14268.1"/>
    </source>
</evidence>
<dbReference type="EMBL" id="DRNS01000074">
    <property type="protein sequence ID" value="HHH14268.1"/>
    <property type="molecule type" value="Genomic_DNA"/>
</dbReference>
<dbReference type="InterPro" id="IPR042001">
    <property type="entry name" value="Sortase_F"/>
</dbReference>
<dbReference type="GO" id="GO:0016787">
    <property type="term" value="F:hydrolase activity"/>
    <property type="evidence" value="ECO:0007669"/>
    <property type="project" value="UniProtKB-KW"/>
</dbReference>
<name>A0A7V5MIN4_UNCKA</name>
<keyword evidence="1" id="KW-0378">Hydrolase</keyword>